<evidence type="ECO:0000256" key="8">
    <source>
        <dbReference type="ARBA" id="ARBA00022741"/>
    </source>
</evidence>
<evidence type="ECO:0000259" key="14">
    <source>
        <dbReference type="PROSITE" id="PS50109"/>
    </source>
</evidence>
<dbReference type="Proteomes" id="UP000479526">
    <property type="component" value="Unassembled WGS sequence"/>
</dbReference>
<gene>
    <name evidence="16" type="ORF">GT755_15545</name>
</gene>
<dbReference type="Gene3D" id="3.30.565.10">
    <property type="entry name" value="Histidine kinase-like ATPase, C-terminal domain"/>
    <property type="match status" value="1"/>
</dbReference>
<dbReference type="SUPFAM" id="SSF158472">
    <property type="entry name" value="HAMP domain-like"/>
    <property type="match status" value="1"/>
</dbReference>
<evidence type="ECO:0000256" key="7">
    <source>
        <dbReference type="ARBA" id="ARBA00022692"/>
    </source>
</evidence>
<dbReference type="SUPFAM" id="SSF47384">
    <property type="entry name" value="Homodimeric domain of signal transducing histidine kinase"/>
    <property type="match status" value="1"/>
</dbReference>
<keyword evidence="9" id="KW-0418">Kinase</keyword>
<evidence type="ECO:0000256" key="1">
    <source>
        <dbReference type="ARBA" id="ARBA00000085"/>
    </source>
</evidence>
<comment type="caution">
    <text evidence="16">The sequence shown here is derived from an EMBL/GenBank/DDBJ whole genome shotgun (WGS) entry which is preliminary data.</text>
</comment>
<keyword evidence="8" id="KW-0547">Nucleotide-binding</keyword>
<dbReference type="PROSITE" id="PS50109">
    <property type="entry name" value="HIS_KIN"/>
    <property type="match status" value="1"/>
</dbReference>
<dbReference type="SUPFAM" id="SSF55874">
    <property type="entry name" value="ATPase domain of HSP90 chaperone/DNA topoisomerase II/histidine kinase"/>
    <property type="match status" value="1"/>
</dbReference>
<evidence type="ECO:0000256" key="13">
    <source>
        <dbReference type="SAM" id="Phobius"/>
    </source>
</evidence>
<dbReference type="InterPro" id="IPR003661">
    <property type="entry name" value="HisK_dim/P_dom"/>
</dbReference>
<protein>
    <recommendedName>
        <fullName evidence="3">histidine kinase</fullName>
        <ecNumber evidence="3">2.7.13.3</ecNumber>
    </recommendedName>
</protein>
<dbReference type="InterPro" id="IPR050980">
    <property type="entry name" value="2C_sensor_his_kinase"/>
</dbReference>
<dbReference type="InterPro" id="IPR036097">
    <property type="entry name" value="HisK_dim/P_sf"/>
</dbReference>
<name>A0A7C9J3V8_9ACTN</name>
<dbReference type="CDD" id="cd00082">
    <property type="entry name" value="HisKA"/>
    <property type="match status" value="1"/>
</dbReference>
<organism evidence="16 17">
    <name type="scientific">Herbidospora solisilvae</name>
    <dbReference type="NCBI Taxonomy" id="2696284"/>
    <lineage>
        <taxon>Bacteria</taxon>
        <taxon>Bacillati</taxon>
        <taxon>Actinomycetota</taxon>
        <taxon>Actinomycetes</taxon>
        <taxon>Streptosporangiales</taxon>
        <taxon>Streptosporangiaceae</taxon>
        <taxon>Herbidospora</taxon>
    </lineage>
</organism>
<keyword evidence="12" id="KW-0902">Two-component regulatory system</keyword>
<keyword evidence="17" id="KW-1185">Reference proteome</keyword>
<dbReference type="InterPro" id="IPR036890">
    <property type="entry name" value="HATPase_C_sf"/>
</dbReference>
<comment type="subcellular location">
    <subcellularLocation>
        <location evidence="2">Cell membrane</location>
        <topology evidence="2">Multi-pass membrane protein</topology>
    </subcellularLocation>
</comment>
<feature type="transmembrane region" description="Helical" evidence="13">
    <location>
        <begin position="118"/>
        <end position="139"/>
    </location>
</feature>
<evidence type="ECO:0000256" key="9">
    <source>
        <dbReference type="ARBA" id="ARBA00022777"/>
    </source>
</evidence>
<dbReference type="SMART" id="SM00304">
    <property type="entry name" value="HAMP"/>
    <property type="match status" value="1"/>
</dbReference>
<evidence type="ECO:0000259" key="15">
    <source>
        <dbReference type="PROSITE" id="PS50885"/>
    </source>
</evidence>
<dbReference type="EC" id="2.7.13.3" evidence="3"/>
<dbReference type="EMBL" id="WXEW01000004">
    <property type="protein sequence ID" value="NAS23100.1"/>
    <property type="molecule type" value="Genomic_DNA"/>
</dbReference>
<evidence type="ECO:0000256" key="3">
    <source>
        <dbReference type="ARBA" id="ARBA00012438"/>
    </source>
</evidence>
<dbReference type="Gene3D" id="1.10.287.130">
    <property type="match status" value="1"/>
</dbReference>
<evidence type="ECO:0000256" key="4">
    <source>
        <dbReference type="ARBA" id="ARBA00022475"/>
    </source>
</evidence>
<keyword evidence="5" id="KW-0597">Phosphoprotein</keyword>
<keyword evidence="7 13" id="KW-0812">Transmembrane</keyword>
<dbReference type="Pfam" id="PF02518">
    <property type="entry name" value="HATPase_c"/>
    <property type="match status" value="1"/>
</dbReference>
<proteinExistence type="predicted"/>
<dbReference type="InterPro" id="IPR003594">
    <property type="entry name" value="HATPase_dom"/>
</dbReference>
<keyword evidence="10" id="KW-0067">ATP-binding</keyword>
<dbReference type="SMART" id="SM00388">
    <property type="entry name" value="HisKA"/>
    <property type="match status" value="1"/>
</dbReference>
<dbReference type="InterPro" id="IPR003660">
    <property type="entry name" value="HAMP_dom"/>
</dbReference>
<dbReference type="AlphaFoldDB" id="A0A7C9J3V8"/>
<reference evidence="16 17" key="1">
    <citation type="submission" date="2020-01" db="EMBL/GenBank/DDBJ databases">
        <title>Herbidospora sp. NEAU-GS84 nov., a novel actinomycete isolated from soil.</title>
        <authorList>
            <person name="Han L."/>
        </authorList>
    </citation>
    <scope>NUCLEOTIDE SEQUENCE [LARGE SCALE GENOMIC DNA]</scope>
    <source>
        <strain evidence="16 17">NEAU-GS84</strain>
    </source>
</reference>
<keyword evidence="6" id="KW-0808">Transferase</keyword>
<keyword evidence="4" id="KW-1003">Cell membrane</keyword>
<feature type="domain" description="Histidine kinase" evidence="14">
    <location>
        <begin position="199"/>
        <end position="388"/>
    </location>
</feature>
<dbReference type="Pfam" id="PF00672">
    <property type="entry name" value="HAMP"/>
    <property type="match status" value="1"/>
</dbReference>
<dbReference type="GO" id="GO:0005886">
    <property type="term" value="C:plasma membrane"/>
    <property type="evidence" value="ECO:0007669"/>
    <property type="project" value="UniProtKB-SubCell"/>
</dbReference>
<evidence type="ECO:0000256" key="6">
    <source>
        <dbReference type="ARBA" id="ARBA00022679"/>
    </source>
</evidence>
<dbReference type="GO" id="GO:0005524">
    <property type="term" value="F:ATP binding"/>
    <property type="evidence" value="ECO:0007669"/>
    <property type="project" value="UniProtKB-KW"/>
</dbReference>
<evidence type="ECO:0000256" key="5">
    <source>
        <dbReference type="ARBA" id="ARBA00022553"/>
    </source>
</evidence>
<comment type="catalytic activity">
    <reaction evidence="1">
        <text>ATP + protein L-histidine = ADP + protein N-phospho-L-histidine.</text>
        <dbReference type="EC" id="2.7.13.3"/>
    </reaction>
</comment>
<dbReference type="PANTHER" id="PTHR44936">
    <property type="entry name" value="SENSOR PROTEIN CREC"/>
    <property type="match status" value="1"/>
</dbReference>
<evidence type="ECO:0000256" key="12">
    <source>
        <dbReference type="ARBA" id="ARBA00023012"/>
    </source>
</evidence>
<sequence length="388" mass="40874">MAPWRSLRWQIAALVAVASGVVALAVGLLVHRSTLERSLSLGRDRAVTALLADSPGAADPGPLPAALAARIGAPGTYATWYDDRDPDVPWMWAATGARAVKIDMGGDLRNLRALDRHIVLASLGVLGLVVPLAALAAELPNRRLRRVARTARRVADGDLEARTSAGRGGDEITGIAAAVDTMAAALHDRLRVEQRFTADVAHELRTPLMGLVTSAELLPEGEATDLVRDRVGVLRVLVENLLEISRLDAGAESAERVEVPLGRFAGDCVHRAGLAAEVTVHGDPVAVTDPRRLDRILANLVVNAHRHGSAPVEVQVEDTTITVRDHGPGFPESLLAEGPQRFRTGASERGRGHGLGLTIAAGQARVIGARIGFANDPDGGAVATVRLS</sequence>
<dbReference type="SMART" id="SM00387">
    <property type="entry name" value="HATPase_c"/>
    <property type="match status" value="1"/>
</dbReference>
<evidence type="ECO:0000313" key="17">
    <source>
        <dbReference type="Proteomes" id="UP000479526"/>
    </source>
</evidence>
<feature type="transmembrane region" description="Helical" evidence="13">
    <location>
        <begin position="12"/>
        <end position="31"/>
    </location>
</feature>
<dbReference type="PANTHER" id="PTHR44936:SF9">
    <property type="entry name" value="SENSOR PROTEIN CREC"/>
    <property type="match status" value="1"/>
</dbReference>
<evidence type="ECO:0000256" key="2">
    <source>
        <dbReference type="ARBA" id="ARBA00004651"/>
    </source>
</evidence>
<accession>A0A7C9J3V8</accession>
<keyword evidence="11 13" id="KW-1133">Transmembrane helix</keyword>
<evidence type="ECO:0000256" key="10">
    <source>
        <dbReference type="ARBA" id="ARBA00022840"/>
    </source>
</evidence>
<evidence type="ECO:0000256" key="11">
    <source>
        <dbReference type="ARBA" id="ARBA00022989"/>
    </source>
</evidence>
<evidence type="ECO:0000313" key="16">
    <source>
        <dbReference type="EMBL" id="NAS23100.1"/>
    </source>
</evidence>
<dbReference type="GO" id="GO:0000155">
    <property type="term" value="F:phosphorelay sensor kinase activity"/>
    <property type="evidence" value="ECO:0007669"/>
    <property type="project" value="InterPro"/>
</dbReference>
<dbReference type="Gene3D" id="6.10.340.10">
    <property type="match status" value="1"/>
</dbReference>
<dbReference type="RefSeq" id="WP_161480405.1">
    <property type="nucleotide sequence ID" value="NZ_WXEW01000004.1"/>
</dbReference>
<dbReference type="PROSITE" id="PS50885">
    <property type="entry name" value="HAMP"/>
    <property type="match status" value="1"/>
</dbReference>
<feature type="domain" description="HAMP" evidence="15">
    <location>
        <begin position="142"/>
        <end position="191"/>
    </location>
</feature>
<keyword evidence="13" id="KW-0472">Membrane</keyword>
<dbReference type="Pfam" id="PF00512">
    <property type="entry name" value="HisKA"/>
    <property type="match status" value="1"/>
</dbReference>
<dbReference type="InterPro" id="IPR005467">
    <property type="entry name" value="His_kinase_dom"/>
</dbReference>